<reference evidence="1" key="1">
    <citation type="submission" date="2021-05" db="EMBL/GenBank/DDBJ databases">
        <authorList>
            <person name="Alioto T."/>
            <person name="Alioto T."/>
            <person name="Gomez Garrido J."/>
        </authorList>
    </citation>
    <scope>NUCLEOTIDE SEQUENCE</scope>
</reference>
<dbReference type="EMBL" id="HBUF01278106">
    <property type="protein sequence ID" value="CAG6686747.1"/>
    <property type="molecule type" value="Transcribed_RNA"/>
</dbReference>
<accession>A0A8D8X7N1</accession>
<organism evidence="1">
    <name type="scientific">Cacopsylla melanoneura</name>
    <dbReference type="NCBI Taxonomy" id="428564"/>
    <lineage>
        <taxon>Eukaryota</taxon>
        <taxon>Metazoa</taxon>
        <taxon>Ecdysozoa</taxon>
        <taxon>Arthropoda</taxon>
        <taxon>Hexapoda</taxon>
        <taxon>Insecta</taxon>
        <taxon>Pterygota</taxon>
        <taxon>Neoptera</taxon>
        <taxon>Paraneoptera</taxon>
        <taxon>Hemiptera</taxon>
        <taxon>Sternorrhyncha</taxon>
        <taxon>Psylloidea</taxon>
        <taxon>Psyllidae</taxon>
        <taxon>Psyllinae</taxon>
        <taxon>Cacopsylla</taxon>
    </lineage>
</organism>
<name>A0A8D8X7N1_9HEMI</name>
<proteinExistence type="predicted"/>
<evidence type="ECO:0000313" key="1">
    <source>
        <dbReference type="EMBL" id="CAG6686747.1"/>
    </source>
</evidence>
<sequence length="146" mass="16682">MFCTFTSSLHTVRTPYHDYYSTPTPSCPSIPHSKMVPQYTPLYPSHCTVFRTSIQTMGSCKGTDICKELLIRTLSIWYYQSPSHQLSCIQNSLLLLSGKHFSSRPLSCEFSRFFSRISVSNSLACRTRRTDSCLHFVLLSGLCHRQ</sequence>
<dbReference type="EMBL" id="HBUF01278105">
    <property type="protein sequence ID" value="CAG6686746.1"/>
    <property type="molecule type" value="Transcribed_RNA"/>
</dbReference>
<dbReference type="EMBL" id="HBUF01278104">
    <property type="protein sequence ID" value="CAG6686745.1"/>
    <property type="molecule type" value="Transcribed_RNA"/>
</dbReference>
<dbReference type="AlphaFoldDB" id="A0A8D8X7N1"/>
<protein>
    <submittedName>
        <fullName evidence="1">Uncharacterized protein</fullName>
    </submittedName>
</protein>